<keyword evidence="2" id="KW-0456">Lyase</keyword>
<evidence type="ECO:0000256" key="2">
    <source>
        <dbReference type="ARBA" id="ARBA00023239"/>
    </source>
</evidence>
<sequence>SDNVAVATQDGTVGDSGTTQFGTSIRLNSDVPVGFRIAVEDIECGDKLLSWGNVFGVANCDIQTGEAVYNKASVDAIEVSGRITTTGITENFVDYSPKYSSDSICIANPQRIIDSKSAPKFMGYQRDGDRGIGTRNYIAVVATSSLAASCARLITQRVEHLADVLDNLNGIVCVEHTEGARANASNTDIVLSTLAGFLLHPNLAAVLLVDHSGAKVQSTNIINYLQSHHDDIVPVTNQTVIMDGDPSQSIEQGVQIVHNWIVGANSAARSAHDVSELKIALQCGGSDAFSGITGNPL</sequence>
<feature type="domain" description="D-galactarate/Altronate dehydratase C-terminal" evidence="4">
    <location>
        <begin position="274"/>
        <end position="297"/>
    </location>
</feature>
<evidence type="ECO:0000259" key="3">
    <source>
        <dbReference type="Pfam" id="PF04295"/>
    </source>
</evidence>
<name>A0A382TZL7_9ZZZZ</name>
<proteinExistence type="inferred from homology"/>
<dbReference type="PANTHER" id="PTHR30536">
    <property type="entry name" value="ALTRONATE/GALACTARATE DEHYDRATASE"/>
    <property type="match status" value="1"/>
</dbReference>
<dbReference type="Gene3D" id="2.30.130.110">
    <property type="match status" value="1"/>
</dbReference>
<evidence type="ECO:0000313" key="5">
    <source>
        <dbReference type="EMBL" id="SVD26941.1"/>
    </source>
</evidence>
<feature type="non-terminal residue" evidence="5">
    <location>
        <position position="297"/>
    </location>
</feature>
<dbReference type="Pfam" id="PF04295">
    <property type="entry name" value="GD_AH_second"/>
    <property type="match status" value="1"/>
</dbReference>
<dbReference type="EMBL" id="UINC01140031">
    <property type="protein sequence ID" value="SVD26941.1"/>
    <property type="molecule type" value="Genomic_DNA"/>
</dbReference>
<gene>
    <name evidence="5" type="ORF">METZ01_LOCUS379795</name>
</gene>
<organism evidence="5">
    <name type="scientific">marine metagenome</name>
    <dbReference type="NCBI Taxonomy" id="408172"/>
    <lineage>
        <taxon>unclassified sequences</taxon>
        <taxon>metagenomes</taxon>
        <taxon>ecological metagenomes</taxon>
    </lineage>
</organism>
<dbReference type="GO" id="GO:0016829">
    <property type="term" value="F:lyase activity"/>
    <property type="evidence" value="ECO:0007669"/>
    <property type="project" value="UniProtKB-KW"/>
</dbReference>
<dbReference type="PANTHER" id="PTHR30536:SF5">
    <property type="entry name" value="ALTRONATE DEHYDRATASE"/>
    <property type="match status" value="1"/>
</dbReference>
<feature type="non-terminal residue" evidence="5">
    <location>
        <position position="1"/>
    </location>
</feature>
<reference evidence="5" key="1">
    <citation type="submission" date="2018-05" db="EMBL/GenBank/DDBJ databases">
        <authorList>
            <person name="Lanie J.A."/>
            <person name="Ng W.-L."/>
            <person name="Kazmierczak K.M."/>
            <person name="Andrzejewski T.M."/>
            <person name="Davidsen T.M."/>
            <person name="Wayne K.J."/>
            <person name="Tettelin H."/>
            <person name="Glass J.I."/>
            <person name="Rusch D."/>
            <person name="Podicherti R."/>
            <person name="Tsui H.-C.T."/>
            <person name="Winkler M.E."/>
        </authorList>
    </citation>
    <scope>NUCLEOTIDE SEQUENCE</scope>
</reference>
<dbReference type="InterPro" id="IPR048332">
    <property type="entry name" value="GD_AH_C"/>
</dbReference>
<dbReference type="Pfam" id="PF20629">
    <property type="entry name" value="GD_AH_C"/>
    <property type="match status" value="1"/>
</dbReference>
<dbReference type="GO" id="GO:0019698">
    <property type="term" value="P:D-galacturonate catabolic process"/>
    <property type="evidence" value="ECO:0007669"/>
    <property type="project" value="TreeGrafter"/>
</dbReference>
<evidence type="ECO:0000256" key="1">
    <source>
        <dbReference type="ARBA" id="ARBA00010986"/>
    </source>
</evidence>
<dbReference type="InterPro" id="IPR052172">
    <property type="entry name" value="UxaA_altronate/galactarate_dh"/>
</dbReference>
<protein>
    <submittedName>
        <fullName evidence="5">Uncharacterized protein</fullName>
    </submittedName>
</protein>
<dbReference type="InterPro" id="IPR007392">
    <property type="entry name" value="GD_AH_second"/>
</dbReference>
<accession>A0A382TZL7</accession>
<comment type="similarity">
    <text evidence="1">Belongs to the UxaA family.</text>
</comment>
<evidence type="ECO:0000259" key="4">
    <source>
        <dbReference type="Pfam" id="PF20629"/>
    </source>
</evidence>
<feature type="domain" description="D-galactarate/Altronate dehydratase second" evidence="3">
    <location>
        <begin position="123"/>
        <end position="263"/>
    </location>
</feature>
<dbReference type="AlphaFoldDB" id="A0A382TZL7"/>